<comment type="cofactor">
    <cofactor evidence="4">
        <name>a divalent metal cation</name>
        <dbReference type="ChEBI" id="CHEBI:60240"/>
    </cofactor>
    <text evidence="4">Binds 1 divalent metal cation per subunit.</text>
</comment>
<dbReference type="SUPFAM" id="SSF53448">
    <property type="entry name" value="Nucleotide-diphospho-sugar transferases"/>
    <property type="match status" value="1"/>
</dbReference>
<organism evidence="7 8">
    <name type="scientific">Mariniplasma anaerobium</name>
    <dbReference type="NCBI Taxonomy" id="2735436"/>
    <lineage>
        <taxon>Bacteria</taxon>
        <taxon>Bacillati</taxon>
        <taxon>Mycoplasmatota</taxon>
        <taxon>Mollicutes</taxon>
        <taxon>Acholeplasmatales</taxon>
        <taxon>Acholeplasmataceae</taxon>
        <taxon>Mariniplasma</taxon>
    </lineage>
</organism>
<comment type="function">
    <text evidence="4">Involved in the biosynthesis of isopentenyl diphosphate (IPP) and dimethylallyl diphosphate (DMAPP), two major building blocks of isoprenoid compounds. Catalyzes the conversion of 4-diphosphocytidyl-2-C-methyl-D-erythritol 2-phosphate (CDP-ME2P) to 2-C-methyl-D-erythritol 2,4-cyclodiphosphate (ME-CPP) with a corresponding release of cytidine 5-monophosphate (CMP).</text>
</comment>
<comment type="pathway">
    <text evidence="4">Isoprenoid biosynthesis; isopentenyl diphosphate biosynthesis via DXP pathway; isopentenyl diphosphate from 1-deoxy-D-xylulose 5-phosphate: step 4/6.</text>
</comment>
<keyword evidence="4" id="KW-0479">Metal-binding</keyword>
<dbReference type="KEGG" id="manr:MPAN_000330"/>
<feature type="binding site" evidence="4">
    <location>
        <position position="224"/>
    </location>
    <ligand>
        <name>a divalent metal cation</name>
        <dbReference type="ChEBI" id="CHEBI:60240"/>
    </ligand>
</feature>
<dbReference type="Pfam" id="PF02542">
    <property type="entry name" value="YgbB"/>
    <property type="match status" value="1"/>
</dbReference>
<dbReference type="UniPathway" id="UPA00056">
    <property type="reaction ID" value="UER00095"/>
</dbReference>
<dbReference type="Proteomes" id="UP000620133">
    <property type="component" value="Chromosome"/>
</dbReference>
<dbReference type="AlphaFoldDB" id="A0A7U9XUY4"/>
<comment type="subunit">
    <text evidence="4">Homotrimer.</text>
</comment>
<keyword evidence="1" id="KW-0808">Transferase</keyword>
<proteinExistence type="inferred from homology"/>
<comment type="catalytic activity">
    <reaction evidence="4 5">
        <text>4-CDP-2-C-methyl-D-erythritol 2-phosphate = 2-C-methyl-D-erythritol 2,4-cyclic diphosphate + CMP</text>
        <dbReference type="Rhea" id="RHEA:23864"/>
        <dbReference type="ChEBI" id="CHEBI:57919"/>
        <dbReference type="ChEBI" id="CHEBI:58483"/>
        <dbReference type="ChEBI" id="CHEBI:60377"/>
        <dbReference type="EC" id="4.6.1.12"/>
    </reaction>
</comment>
<dbReference type="PANTHER" id="PTHR43181:SF1">
    <property type="entry name" value="2-C-METHYL-D-ERYTHRITOL 2,4-CYCLODIPHOSPHATE SYNTHASE, CHLOROPLASTIC"/>
    <property type="match status" value="1"/>
</dbReference>
<evidence type="ECO:0000256" key="2">
    <source>
        <dbReference type="ARBA" id="ARBA00022695"/>
    </source>
</evidence>
<dbReference type="InterPro" id="IPR034683">
    <property type="entry name" value="IspD/TarI"/>
</dbReference>
<keyword evidence="4 5" id="KW-0414">Isoprene biosynthesis</keyword>
<dbReference type="Pfam" id="PF01128">
    <property type="entry name" value="IspD"/>
    <property type="match status" value="1"/>
</dbReference>
<name>A0A7U9XUY4_9MOLU</name>
<dbReference type="GO" id="GO:0046872">
    <property type="term" value="F:metal ion binding"/>
    <property type="evidence" value="ECO:0007669"/>
    <property type="project" value="UniProtKB-KW"/>
</dbReference>
<dbReference type="GO" id="GO:0019288">
    <property type="term" value="P:isopentenyl diphosphate biosynthetic process, methylerythritol 4-phosphate pathway"/>
    <property type="evidence" value="ECO:0007669"/>
    <property type="project" value="UniProtKB-UniRule"/>
</dbReference>
<feature type="domain" description="2-C-methyl-D-erythritol 2,4-cyclodiphosphate synthase" evidence="6">
    <location>
        <begin position="217"/>
        <end position="370"/>
    </location>
</feature>
<feature type="binding site" evidence="4">
    <location>
        <begin position="348"/>
        <end position="351"/>
    </location>
    <ligand>
        <name>4-CDP-2-C-methyl-D-erythritol 2-phosphate</name>
        <dbReference type="ChEBI" id="CHEBI:57919"/>
    </ligand>
</feature>
<feature type="binding site" evidence="4">
    <location>
        <begin position="272"/>
        <end position="274"/>
    </location>
    <ligand>
        <name>4-CDP-2-C-methyl-D-erythritol 2-phosphate</name>
        <dbReference type="ChEBI" id="CHEBI:57919"/>
    </ligand>
</feature>
<dbReference type="InterPro" id="IPR003526">
    <property type="entry name" value="MECDP_synthase"/>
</dbReference>
<keyword evidence="8" id="KW-1185">Reference proteome</keyword>
<evidence type="ECO:0000256" key="3">
    <source>
        <dbReference type="ARBA" id="ARBA00023268"/>
    </source>
</evidence>
<dbReference type="PANTHER" id="PTHR43181">
    <property type="entry name" value="2-C-METHYL-D-ERYTHRITOL 2,4-CYCLODIPHOSPHATE SYNTHASE, CHLOROPLASTIC"/>
    <property type="match status" value="1"/>
</dbReference>
<dbReference type="EMBL" id="AP024412">
    <property type="protein sequence ID" value="BCR35140.1"/>
    <property type="molecule type" value="Genomic_DNA"/>
</dbReference>
<dbReference type="Gene3D" id="3.90.550.10">
    <property type="entry name" value="Spore Coat Polysaccharide Biosynthesis Protein SpsA, Chain A"/>
    <property type="match status" value="1"/>
</dbReference>
<sequence length="375" mass="42090">MNTALIVAAGTGSRSQLKISKILYKINDKPIFMYSVDLFKSLGFEICLVIAKNDMKDVIQYVDPSVKIVIGGKTRSESVQRGLKEVTTPYVYIHDAARPLITKKAILNMENALQNHDAVMLSEPVTSALKYNLKQNITSVNRDDYLLSQTPQAFLTEKIRYASLRNQESFDDDISLYQSFYQDASIHVIHNDEPNPKLTYLEDFTNLKYQLEGDSNMRIGHSFDIHQLKEDRKLILGGLTIEHDKGLDGHSDADVLTHAIAEALLGALALGDLGSHYPDNDSKYKDISSIELLKDVYQKIKALSYEIINIDSTVYAELPKLNPYITEMRKKISETLDIDISKVSIKATTYEKLDAIGNQKAIAAEAITLLKKVNV</sequence>
<comment type="caution">
    <text evidence="4">Lacks conserved residue(s) required for the propagation of feature annotation.</text>
</comment>
<dbReference type="GO" id="GO:0016114">
    <property type="term" value="P:terpenoid biosynthetic process"/>
    <property type="evidence" value="ECO:0007669"/>
    <property type="project" value="InterPro"/>
</dbReference>
<comment type="similarity">
    <text evidence="4 5">Belongs to the IspF family.</text>
</comment>
<keyword evidence="3" id="KW-0511">Multifunctional enzyme</keyword>
<feature type="binding site" evidence="4">
    <location>
        <begin position="250"/>
        <end position="251"/>
    </location>
    <ligand>
        <name>4-CDP-2-C-methyl-D-erythritol 2-phosphate</name>
        <dbReference type="ChEBI" id="CHEBI:57919"/>
    </ligand>
</feature>
<evidence type="ECO:0000256" key="4">
    <source>
        <dbReference type="HAMAP-Rule" id="MF_00107"/>
    </source>
</evidence>
<dbReference type="RefSeq" id="WP_176239016.1">
    <property type="nucleotide sequence ID" value="NZ_AP024412.1"/>
</dbReference>
<dbReference type="NCBIfam" id="TIGR00151">
    <property type="entry name" value="ispF"/>
    <property type="match status" value="1"/>
</dbReference>
<keyword evidence="4 5" id="KW-0456">Lyase</keyword>
<feature type="binding site" evidence="4">
    <location>
        <position position="226"/>
    </location>
    <ligand>
        <name>a divalent metal cation</name>
        <dbReference type="ChEBI" id="CHEBI:60240"/>
    </ligand>
</feature>
<evidence type="ECO:0000256" key="5">
    <source>
        <dbReference type="RuleBase" id="RU004395"/>
    </source>
</evidence>
<dbReference type="GO" id="GO:0008685">
    <property type="term" value="F:2-C-methyl-D-erythritol 2,4-cyclodiphosphate synthase activity"/>
    <property type="evidence" value="ECO:0007669"/>
    <property type="project" value="UniProtKB-UniRule"/>
</dbReference>
<feature type="site" description="Transition state stabilizer" evidence="4">
    <location>
        <position position="349"/>
    </location>
</feature>
<dbReference type="CDD" id="cd00554">
    <property type="entry name" value="MECDP_synthase"/>
    <property type="match status" value="1"/>
</dbReference>
<feature type="binding site" evidence="4">
    <location>
        <position position="258"/>
    </location>
    <ligand>
        <name>a divalent metal cation</name>
        <dbReference type="ChEBI" id="CHEBI:60240"/>
    </ligand>
</feature>
<dbReference type="SUPFAM" id="SSF69765">
    <property type="entry name" value="IpsF-like"/>
    <property type="match status" value="1"/>
</dbReference>
<evidence type="ECO:0000313" key="8">
    <source>
        <dbReference type="Proteomes" id="UP000620133"/>
    </source>
</evidence>
<dbReference type="Gene3D" id="3.30.1330.50">
    <property type="entry name" value="2-C-methyl-D-erythritol 2,4-cyclodiphosphate synthase"/>
    <property type="match status" value="1"/>
</dbReference>
<dbReference type="EC" id="4.6.1.12" evidence="4 5"/>
<protein>
    <recommendedName>
        <fullName evidence="4 5">2-C-methyl-D-erythritol 2,4-cyclodiphosphate synthase</fullName>
        <shortName evidence="4">MECDP-synthase</shortName>
        <shortName evidence="4">MECPP-synthase</shortName>
        <shortName evidence="4">MECPS</shortName>
        <ecNumber evidence="4 5">4.6.1.12</ecNumber>
    </recommendedName>
</protein>
<dbReference type="GO" id="GO:0070567">
    <property type="term" value="F:cytidylyltransferase activity"/>
    <property type="evidence" value="ECO:0007669"/>
    <property type="project" value="InterPro"/>
</dbReference>
<accession>A0A7U9XUY4</accession>
<evidence type="ECO:0000259" key="6">
    <source>
        <dbReference type="Pfam" id="PF02542"/>
    </source>
</evidence>
<feature type="site" description="Transition state stabilizer" evidence="4">
    <location>
        <position position="250"/>
    </location>
</feature>
<feature type="binding site" evidence="4">
    <location>
        <begin position="224"/>
        <end position="226"/>
    </location>
    <ligand>
        <name>4-CDP-2-C-methyl-D-erythritol 2-phosphate</name>
        <dbReference type="ChEBI" id="CHEBI:57919"/>
    </ligand>
</feature>
<keyword evidence="2" id="KW-0548">Nucleotidyltransferase</keyword>
<reference evidence="7" key="1">
    <citation type="submission" date="2021-01" db="EMBL/GenBank/DDBJ databases">
        <title>Draft genome sequence of Acholeplasmataceae bacterium strain Mahy22.</title>
        <authorList>
            <person name="Watanabe M."/>
            <person name="Kojima H."/>
            <person name="Fukui M."/>
        </authorList>
    </citation>
    <scope>NUCLEOTIDE SEQUENCE</scope>
    <source>
        <strain evidence="7">Mahy22</strain>
    </source>
</reference>
<dbReference type="InterPro" id="IPR029044">
    <property type="entry name" value="Nucleotide-diphossugar_trans"/>
</dbReference>
<evidence type="ECO:0000256" key="1">
    <source>
        <dbReference type="ARBA" id="ARBA00022679"/>
    </source>
</evidence>
<evidence type="ECO:0000313" key="7">
    <source>
        <dbReference type="EMBL" id="BCR35140.1"/>
    </source>
</evidence>
<dbReference type="HAMAP" id="MF_00107">
    <property type="entry name" value="IspF"/>
    <property type="match status" value="1"/>
</dbReference>
<gene>
    <name evidence="7" type="primary">ispDF</name>
    <name evidence="4" type="synonym">ispF</name>
    <name evidence="7" type="ORF">MPAN_000330</name>
</gene>
<dbReference type="InterPro" id="IPR036571">
    <property type="entry name" value="MECDP_synthase_sf"/>
</dbReference>